<dbReference type="STRING" id="1227077.SAMN04515668_4519"/>
<sequence length="466" mass="50664">MTTADLPFDYLIGPTACVAAPDVVRSIRQEVKEQRALSLGDIRLATAMGLLSTDSLRTIGFNDGVFYALEESVSRAPASLSAPTEMVRLGTKSKQRTMHALALMVDFSDNPGVRPKADFQALLFDAQNPDSMASYYAQLSGGVLTVTGEVIGYIRAPRPYSHYTNGQSGTGENFPQNTPGLLKDVLDVYCQTDTLNRFDLNHDGYVDGVFLIHAGGGAEAEADPNLRPHKIWSHKWVLPTAFEHNGIKVFAYSTEPEDGHVGVFAHEFGHVLGLPDLYDSSYRSHGIGDWCLMAGGSWGGQGDHPVRMSCWCLAKLGWLKPQPVQHPMAIELRPLAEDPAACYQVWPNKKKGPEYFLVECRQKTGQDAALPGAGLAIWHIDETQSSNNNPLGYQVALVQADGKRDLEYNRNSGDAGDLFPGTKKVTAIDDNTVPSTRVNMGAASGISFRGIAYSARQGKATFTIEV</sequence>
<keyword evidence="2" id="KW-0378">Hydrolase</keyword>
<dbReference type="NCBIfam" id="TIGR03296">
    <property type="entry name" value="M6dom_TIGR03296"/>
    <property type="match status" value="1"/>
</dbReference>
<feature type="domain" description="Peptidase M6-like" evidence="1">
    <location>
        <begin position="123"/>
        <end position="308"/>
    </location>
</feature>
<dbReference type="InterPro" id="IPR008757">
    <property type="entry name" value="Peptidase_M6-like_domain"/>
</dbReference>
<reference evidence="3" key="1">
    <citation type="submission" date="2016-10" db="EMBL/GenBank/DDBJ databases">
        <authorList>
            <person name="Varghese N."/>
            <person name="Submissions S."/>
        </authorList>
    </citation>
    <scope>NUCLEOTIDE SEQUENCE [LARGE SCALE GENOMIC DNA]</scope>
    <source>
        <strain evidence="3">OR362-8,ATCC BAA-1266,JCM 13504</strain>
    </source>
</reference>
<protein>
    <submittedName>
        <fullName evidence="2">M6 family metalloprotease domain-containing protein</fullName>
    </submittedName>
</protein>
<keyword evidence="2" id="KW-0482">Metalloprotease</keyword>
<dbReference type="GO" id="GO:0008237">
    <property type="term" value="F:metallopeptidase activity"/>
    <property type="evidence" value="ECO:0007669"/>
    <property type="project" value="UniProtKB-KW"/>
</dbReference>
<dbReference type="Gene3D" id="3.40.390.10">
    <property type="entry name" value="Collagenase (Catalytic Domain)"/>
    <property type="match status" value="1"/>
</dbReference>
<name>A0A1I6BGL9_HYMAR</name>
<dbReference type="PANTHER" id="PTHR41775:SF1">
    <property type="entry name" value="PEPTIDASE M6-LIKE DOMAIN-CONTAINING PROTEIN"/>
    <property type="match status" value="1"/>
</dbReference>
<evidence type="ECO:0000313" key="2">
    <source>
        <dbReference type="EMBL" id="SFQ79947.1"/>
    </source>
</evidence>
<keyword evidence="2" id="KW-0645">Protease</keyword>
<dbReference type="SUPFAM" id="SSF55486">
    <property type="entry name" value="Metalloproteases ('zincins'), catalytic domain"/>
    <property type="match status" value="1"/>
</dbReference>
<dbReference type="GO" id="GO:0006508">
    <property type="term" value="P:proteolysis"/>
    <property type="evidence" value="ECO:0007669"/>
    <property type="project" value="UniProtKB-KW"/>
</dbReference>
<dbReference type="Proteomes" id="UP000199029">
    <property type="component" value="Unassembled WGS sequence"/>
</dbReference>
<proteinExistence type="predicted"/>
<dbReference type="PANTHER" id="PTHR41775">
    <property type="entry name" value="SECRETED PROTEIN-RELATED"/>
    <property type="match status" value="1"/>
</dbReference>
<organism evidence="2 3">
    <name type="scientific">Hymenobacter arizonensis</name>
    <name type="common">Siccationidurans arizonensis</name>
    <dbReference type="NCBI Taxonomy" id="1227077"/>
    <lineage>
        <taxon>Bacteria</taxon>
        <taxon>Pseudomonadati</taxon>
        <taxon>Bacteroidota</taxon>
        <taxon>Cytophagia</taxon>
        <taxon>Cytophagales</taxon>
        <taxon>Hymenobacteraceae</taxon>
        <taxon>Hymenobacter</taxon>
    </lineage>
</organism>
<dbReference type="AlphaFoldDB" id="A0A1I6BGL9"/>
<dbReference type="Pfam" id="PF05547">
    <property type="entry name" value="Peptidase_M6"/>
    <property type="match status" value="1"/>
</dbReference>
<evidence type="ECO:0000259" key="1">
    <source>
        <dbReference type="Pfam" id="PF05547"/>
    </source>
</evidence>
<accession>A0A1I6BGL9</accession>
<dbReference type="EMBL" id="FOXS01000008">
    <property type="protein sequence ID" value="SFQ79947.1"/>
    <property type="molecule type" value="Genomic_DNA"/>
</dbReference>
<evidence type="ECO:0000313" key="3">
    <source>
        <dbReference type="Proteomes" id="UP000199029"/>
    </source>
</evidence>
<dbReference type="InterPro" id="IPR024079">
    <property type="entry name" value="MetalloPept_cat_dom_sf"/>
</dbReference>
<keyword evidence="3" id="KW-1185">Reference proteome</keyword>
<gene>
    <name evidence="2" type="ORF">SAMN04515668_4519</name>
</gene>